<evidence type="ECO:0000313" key="2">
    <source>
        <dbReference type="EMBL" id="KAG0469638.1"/>
    </source>
</evidence>
<feature type="region of interest" description="Disordered" evidence="1">
    <location>
        <begin position="1"/>
        <end position="93"/>
    </location>
</feature>
<protein>
    <submittedName>
        <fullName evidence="2">Uncharacterized protein</fullName>
    </submittedName>
</protein>
<dbReference type="Proteomes" id="UP000636800">
    <property type="component" value="Unassembled WGS sequence"/>
</dbReference>
<proteinExistence type="predicted"/>
<keyword evidence="3" id="KW-1185">Reference proteome</keyword>
<accession>A0A835QJ47</accession>
<comment type="caution">
    <text evidence="2">The sequence shown here is derived from an EMBL/GenBank/DDBJ whole genome shotgun (WGS) entry which is preliminary data.</text>
</comment>
<gene>
    <name evidence="2" type="ORF">HPP92_016338</name>
</gene>
<organism evidence="2 3">
    <name type="scientific">Vanilla planifolia</name>
    <name type="common">Vanilla</name>
    <dbReference type="NCBI Taxonomy" id="51239"/>
    <lineage>
        <taxon>Eukaryota</taxon>
        <taxon>Viridiplantae</taxon>
        <taxon>Streptophyta</taxon>
        <taxon>Embryophyta</taxon>
        <taxon>Tracheophyta</taxon>
        <taxon>Spermatophyta</taxon>
        <taxon>Magnoliopsida</taxon>
        <taxon>Liliopsida</taxon>
        <taxon>Asparagales</taxon>
        <taxon>Orchidaceae</taxon>
        <taxon>Vanilloideae</taxon>
        <taxon>Vanilleae</taxon>
        <taxon>Vanilla</taxon>
    </lineage>
</organism>
<evidence type="ECO:0000256" key="1">
    <source>
        <dbReference type="SAM" id="MobiDB-lite"/>
    </source>
</evidence>
<dbReference type="OrthoDB" id="26242at2759"/>
<dbReference type="EMBL" id="JADCNL010000008">
    <property type="protein sequence ID" value="KAG0469638.1"/>
    <property type="molecule type" value="Genomic_DNA"/>
</dbReference>
<name>A0A835QJ47_VANPL</name>
<dbReference type="AlphaFoldDB" id="A0A835QJ47"/>
<sequence>MQLGFLEITESHRRGASNSPPLSAVPTARQQQSDGNRVGLECTNEFPHSENKKQQNSSGGMRLPEAGSPEINLTNKGYGHDRCIPINPSSSSA</sequence>
<evidence type="ECO:0000313" key="3">
    <source>
        <dbReference type="Proteomes" id="UP000636800"/>
    </source>
</evidence>
<reference evidence="2 3" key="1">
    <citation type="journal article" date="2020" name="Nat. Food">
        <title>A phased Vanilla planifolia genome enables genetic improvement of flavour and production.</title>
        <authorList>
            <person name="Hasing T."/>
            <person name="Tang H."/>
            <person name="Brym M."/>
            <person name="Khazi F."/>
            <person name="Huang T."/>
            <person name="Chambers A.H."/>
        </authorList>
    </citation>
    <scope>NUCLEOTIDE SEQUENCE [LARGE SCALE GENOMIC DNA]</scope>
    <source>
        <tissue evidence="2">Leaf</tissue>
    </source>
</reference>